<evidence type="ECO:0000313" key="2">
    <source>
        <dbReference type="Proteomes" id="UP000266258"/>
    </source>
</evidence>
<dbReference type="EMBL" id="NRJH01000052">
    <property type="protein sequence ID" value="RIY31865.1"/>
    <property type="molecule type" value="Genomic_DNA"/>
</dbReference>
<evidence type="ECO:0000313" key="1">
    <source>
        <dbReference type="EMBL" id="RIY31865.1"/>
    </source>
</evidence>
<gene>
    <name evidence="1" type="ORF">CJP74_06170</name>
</gene>
<protein>
    <submittedName>
        <fullName evidence="1">Uncharacterized protein</fullName>
    </submittedName>
</protein>
<keyword evidence="2" id="KW-1185">Reference proteome</keyword>
<accession>A0A3A1Y2S7</accession>
<dbReference type="OrthoDB" id="9855488at2"/>
<reference evidence="1 2" key="1">
    <citation type="submission" date="2017-08" db="EMBL/GenBank/DDBJ databases">
        <title>Reclassification of Bisgaard taxon 37 and 44.</title>
        <authorList>
            <person name="Christensen H."/>
        </authorList>
    </citation>
    <scope>NUCLEOTIDE SEQUENCE [LARGE SCALE GENOMIC DNA]</scope>
    <source>
        <strain evidence="1 2">B96_4</strain>
    </source>
</reference>
<organism evidence="1 2">
    <name type="scientific">Psittacicella melopsittaci</name>
    <dbReference type="NCBI Taxonomy" id="2028576"/>
    <lineage>
        <taxon>Bacteria</taxon>
        <taxon>Pseudomonadati</taxon>
        <taxon>Pseudomonadota</taxon>
        <taxon>Gammaproteobacteria</taxon>
        <taxon>Pasteurellales</taxon>
        <taxon>Psittacicellaceae</taxon>
        <taxon>Psittacicella</taxon>
    </lineage>
</organism>
<comment type="caution">
    <text evidence="1">The sequence shown here is derived from an EMBL/GenBank/DDBJ whole genome shotgun (WGS) entry which is preliminary data.</text>
</comment>
<sequence>MSAHHHHEHGEGCSCHHHDYVYVPFAYLEKYPEFVKMQQEKAWAFTQIANLVAGKNSFACDLGKNLSQFLLSGESQEFKQYLSDNALQNQFSPSALVAFYSNKGLTDITLGLIEFSRAFKLEVSKAEFSTPLLTKALENLEAQLALLIKDLEVYLSKVNAYTAENQPIKNVVEKGLFNITSLFKSTDFSSPQNYNLIIDLIPELTLFAQQTISYEVFRSNTSGLMFDSIFEILVAVPTE</sequence>
<name>A0A3A1Y2S7_9GAMM</name>
<dbReference type="AlphaFoldDB" id="A0A3A1Y2S7"/>
<proteinExistence type="predicted"/>
<dbReference type="RefSeq" id="WP_119497403.1">
    <property type="nucleotide sequence ID" value="NZ_NRJH01000052.1"/>
</dbReference>
<dbReference type="Proteomes" id="UP000266258">
    <property type="component" value="Unassembled WGS sequence"/>
</dbReference>